<dbReference type="Gene3D" id="1.50.10.20">
    <property type="match status" value="1"/>
</dbReference>
<keyword evidence="5" id="KW-1185">Reference proteome</keyword>
<feature type="signal peptide" evidence="3">
    <location>
        <begin position="1"/>
        <end position="20"/>
    </location>
</feature>
<reference evidence="4" key="1">
    <citation type="submission" date="2023-03" db="EMBL/GenBank/DDBJ databases">
        <title>Massive genome expansion in bonnet fungi (Mycena s.s.) driven by repeated elements and novel gene families across ecological guilds.</title>
        <authorList>
            <consortium name="Lawrence Berkeley National Laboratory"/>
            <person name="Harder C.B."/>
            <person name="Miyauchi S."/>
            <person name="Viragh M."/>
            <person name="Kuo A."/>
            <person name="Thoen E."/>
            <person name="Andreopoulos B."/>
            <person name="Lu D."/>
            <person name="Skrede I."/>
            <person name="Drula E."/>
            <person name="Henrissat B."/>
            <person name="Morin E."/>
            <person name="Kohler A."/>
            <person name="Barry K."/>
            <person name="LaButti K."/>
            <person name="Morin E."/>
            <person name="Salamov A."/>
            <person name="Lipzen A."/>
            <person name="Mereny Z."/>
            <person name="Hegedus B."/>
            <person name="Baldrian P."/>
            <person name="Stursova M."/>
            <person name="Weitz H."/>
            <person name="Taylor A."/>
            <person name="Grigoriev I.V."/>
            <person name="Nagy L.G."/>
            <person name="Martin F."/>
            <person name="Kauserud H."/>
        </authorList>
    </citation>
    <scope>NUCLEOTIDE SEQUENCE</scope>
    <source>
        <strain evidence="4">CBHHK002</strain>
    </source>
</reference>
<dbReference type="SUPFAM" id="SSF48208">
    <property type="entry name" value="Six-hairpin glycosidases"/>
    <property type="match status" value="1"/>
</dbReference>
<keyword evidence="3" id="KW-0732">Signal</keyword>
<evidence type="ECO:0000256" key="2">
    <source>
        <dbReference type="SAM" id="Phobius"/>
    </source>
</evidence>
<dbReference type="GO" id="GO:0005975">
    <property type="term" value="P:carbohydrate metabolic process"/>
    <property type="evidence" value="ECO:0007669"/>
    <property type="project" value="InterPro"/>
</dbReference>
<dbReference type="Pfam" id="PF03663">
    <property type="entry name" value="Glyco_hydro_76"/>
    <property type="match status" value="1"/>
</dbReference>
<gene>
    <name evidence="4" type="ORF">DFH08DRAFT_804030</name>
</gene>
<feature type="region of interest" description="Disordered" evidence="1">
    <location>
        <begin position="425"/>
        <end position="448"/>
    </location>
</feature>
<sequence length="521" mass="55978">MFPIPTLTVWLYVFHAVCQGQQASSLWRKPNVTMSRADRVSVAEAALEKAITFLDTSNALFPDPGDSYGVSGAFYSQLAEFDLATNQTKYADTLQQYFSLASTTLSQQFQAQNFTGEFLGFFLIPTRPETETACRNYGHGAAVAYATYKAGVFLQYAEQVWWAAKAFTLGQNDVDKGTIPSKDFTISPTCGGITTAGATFRGLFGVRCFLLFQPCSGAPISQSSLSALLAETTGEDLYLEAAKESADFISNHLLNAQHVVQDGLSVRANDSCALNQEKYQESYNSGLMIEGLAILHSITLNASLFNSIQQMVPAAIEYSGWQGNNGIIENGGMPSSKTGDLNLPRTLSTVIARNATTPALRSYIEAYLGVQFNAVLDLATTSGSNIYAGSWNGPSSSSFAPGNQTNAIQVLISVINLRNETLSTSTISSTPVPSSSSGPTHSTEPSLRKASKIGPIVGGIVGGLLLLAGVVLGIVLLRRRTQSPPRLPTDELVTMLYRRIHNAEFRGGEHPPDYPVTEVGR</sequence>
<dbReference type="EMBL" id="JARIHO010000010">
    <property type="protein sequence ID" value="KAJ7354110.1"/>
    <property type="molecule type" value="Genomic_DNA"/>
</dbReference>
<organism evidence="4 5">
    <name type="scientific">Mycena albidolilacea</name>
    <dbReference type="NCBI Taxonomy" id="1033008"/>
    <lineage>
        <taxon>Eukaryota</taxon>
        <taxon>Fungi</taxon>
        <taxon>Dikarya</taxon>
        <taxon>Basidiomycota</taxon>
        <taxon>Agaricomycotina</taxon>
        <taxon>Agaricomycetes</taxon>
        <taxon>Agaricomycetidae</taxon>
        <taxon>Agaricales</taxon>
        <taxon>Marasmiineae</taxon>
        <taxon>Mycenaceae</taxon>
        <taxon>Mycena</taxon>
    </lineage>
</organism>
<dbReference type="PANTHER" id="PTHR47791:SF3">
    <property type="entry name" value="MEIOTICALLY UP-REGULATED GENE 191 PROTEIN"/>
    <property type="match status" value="1"/>
</dbReference>
<dbReference type="AlphaFoldDB" id="A0AAD7ACF9"/>
<feature type="compositionally biased region" description="Low complexity" evidence="1">
    <location>
        <begin position="425"/>
        <end position="445"/>
    </location>
</feature>
<comment type="caution">
    <text evidence="4">The sequence shown here is derived from an EMBL/GenBank/DDBJ whole genome shotgun (WGS) entry which is preliminary data.</text>
</comment>
<accession>A0AAD7ACF9</accession>
<dbReference type="Proteomes" id="UP001218218">
    <property type="component" value="Unassembled WGS sequence"/>
</dbReference>
<dbReference type="PANTHER" id="PTHR47791">
    <property type="entry name" value="MEIOTICALLY UP-REGULATED GENE 191 PROTEIN"/>
    <property type="match status" value="1"/>
</dbReference>
<dbReference type="InterPro" id="IPR008928">
    <property type="entry name" value="6-hairpin_glycosidase_sf"/>
</dbReference>
<protein>
    <recommendedName>
        <fullName evidence="6">Glycoside hydrolase family 76 protein</fullName>
    </recommendedName>
</protein>
<evidence type="ECO:0000256" key="1">
    <source>
        <dbReference type="SAM" id="MobiDB-lite"/>
    </source>
</evidence>
<evidence type="ECO:0000313" key="5">
    <source>
        <dbReference type="Proteomes" id="UP001218218"/>
    </source>
</evidence>
<keyword evidence="2" id="KW-0812">Transmembrane</keyword>
<dbReference type="InterPro" id="IPR005198">
    <property type="entry name" value="Glyco_hydro_76"/>
</dbReference>
<feature type="chain" id="PRO_5042123686" description="Glycoside hydrolase family 76 protein" evidence="3">
    <location>
        <begin position="21"/>
        <end position="521"/>
    </location>
</feature>
<keyword evidence="2" id="KW-0472">Membrane</keyword>
<feature type="transmembrane region" description="Helical" evidence="2">
    <location>
        <begin position="456"/>
        <end position="477"/>
    </location>
</feature>
<name>A0AAD7ACF9_9AGAR</name>
<evidence type="ECO:0008006" key="6">
    <source>
        <dbReference type="Google" id="ProtNLM"/>
    </source>
</evidence>
<keyword evidence="2" id="KW-1133">Transmembrane helix</keyword>
<proteinExistence type="predicted"/>
<evidence type="ECO:0000256" key="3">
    <source>
        <dbReference type="SAM" id="SignalP"/>
    </source>
</evidence>
<evidence type="ECO:0000313" key="4">
    <source>
        <dbReference type="EMBL" id="KAJ7354110.1"/>
    </source>
</evidence>
<dbReference type="InterPro" id="IPR053169">
    <property type="entry name" value="MUG_Protein"/>
</dbReference>